<gene>
    <name evidence="1" type="ORF">GQ43DRAFT_271241</name>
</gene>
<evidence type="ECO:0000313" key="2">
    <source>
        <dbReference type="Proteomes" id="UP000799536"/>
    </source>
</evidence>
<dbReference type="Proteomes" id="UP000799536">
    <property type="component" value="Unassembled WGS sequence"/>
</dbReference>
<name>A0A9P4JPK0_9PLEO</name>
<reference evidence="1" key="1">
    <citation type="journal article" date="2020" name="Stud. Mycol.">
        <title>101 Dothideomycetes genomes: a test case for predicting lifestyles and emergence of pathogens.</title>
        <authorList>
            <person name="Haridas S."/>
            <person name="Albert R."/>
            <person name="Binder M."/>
            <person name="Bloem J."/>
            <person name="Labutti K."/>
            <person name="Salamov A."/>
            <person name="Andreopoulos B."/>
            <person name="Baker S."/>
            <person name="Barry K."/>
            <person name="Bills G."/>
            <person name="Bluhm B."/>
            <person name="Cannon C."/>
            <person name="Castanera R."/>
            <person name="Culley D."/>
            <person name="Daum C."/>
            <person name="Ezra D."/>
            <person name="Gonzalez J."/>
            <person name="Henrissat B."/>
            <person name="Kuo A."/>
            <person name="Liang C."/>
            <person name="Lipzen A."/>
            <person name="Lutzoni F."/>
            <person name="Magnuson J."/>
            <person name="Mondo S."/>
            <person name="Nolan M."/>
            <person name="Ohm R."/>
            <person name="Pangilinan J."/>
            <person name="Park H.-J."/>
            <person name="Ramirez L."/>
            <person name="Alfaro M."/>
            <person name="Sun H."/>
            <person name="Tritt A."/>
            <person name="Yoshinaga Y."/>
            <person name="Zwiers L.-H."/>
            <person name="Turgeon B."/>
            <person name="Goodwin S."/>
            <person name="Spatafora J."/>
            <person name="Crous P."/>
            <person name="Grigoriev I."/>
        </authorList>
    </citation>
    <scope>NUCLEOTIDE SEQUENCE</scope>
    <source>
        <strain evidence="1">ATCC 74209</strain>
    </source>
</reference>
<evidence type="ECO:0000313" key="1">
    <source>
        <dbReference type="EMBL" id="KAF2203373.1"/>
    </source>
</evidence>
<proteinExistence type="predicted"/>
<keyword evidence="2" id="KW-1185">Reference proteome</keyword>
<dbReference type="AlphaFoldDB" id="A0A9P4JPK0"/>
<organism evidence="1 2">
    <name type="scientific">Delitschia confertaspora ATCC 74209</name>
    <dbReference type="NCBI Taxonomy" id="1513339"/>
    <lineage>
        <taxon>Eukaryota</taxon>
        <taxon>Fungi</taxon>
        <taxon>Dikarya</taxon>
        <taxon>Ascomycota</taxon>
        <taxon>Pezizomycotina</taxon>
        <taxon>Dothideomycetes</taxon>
        <taxon>Pleosporomycetidae</taxon>
        <taxon>Pleosporales</taxon>
        <taxon>Delitschiaceae</taxon>
        <taxon>Delitschia</taxon>
    </lineage>
</organism>
<accession>A0A9P4JPK0</accession>
<dbReference type="EMBL" id="ML993905">
    <property type="protein sequence ID" value="KAF2203373.1"/>
    <property type="molecule type" value="Genomic_DNA"/>
</dbReference>
<comment type="caution">
    <text evidence="1">The sequence shown here is derived from an EMBL/GenBank/DDBJ whole genome shotgun (WGS) entry which is preliminary data.</text>
</comment>
<sequence>MSRSPLSLTCSTERLSSSLESCEYQQHMLDGSGTARFRIEATFVKNSLRWYGSYRCERGFFDSIPSLAETRFIRSMSFLHGICWCRHDLSSRSRAYRISMVCCMSQPIHSYAKRGFIRPLGSQPLFHVASHVFFHISSSQHDCKRRCQNLSHVKRWA</sequence>
<protein>
    <submittedName>
        <fullName evidence="1">Uncharacterized protein</fullName>
    </submittedName>
</protein>